<evidence type="ECO:0000313" key="2">
    <source>
        <dbReference type="EMBL" id="APZ84008.1"/>
    </source>
</evidence>
<dbReference type="AlphaFoldDB" id="A0A1P8VZA1"/>
<keyword evidence="1" id="KW-0472">Membrane</keyword>
<dbReference type="RefSeq" id="YP_009349348.1">
    <property type="nucleotide sequence ID" value="NC_033971.1"/>
</dbReference>
<dbReference type="GeneID" id="31085257"/>
<dbReference type="CTD" id="4541"/>
<name>A0A1P8VZA1_9ARAC</name>
<evidence type="ECO:0000256" key="1">
    <source>
        <dbReference type="SAM" id="Phobius"/>
    </source>
</evidence>
<keyword evidence="2" id="KW-0496">Mitochondrion</keyword>
<feature type="transmembrane region" description="Helical" evidence="1">
    <location>
        <begin position="7"/>
        <end position="36"/>
    </location>
</feature>
<keyword evidence="1" id="KW-1133">Transmembrane helix</keyword>
<accession>A0A1P8VZA1</accession>
<sequence>MMIVIMGLFFLMSSQPVFMVGVLILITFFYSFFLYMLMGSYWFSYAMVMVMLSGVLVVFTYMVTLFPNESFEVYNMVYVVIFMILFFSGSYMIYGSDYSMVSFSLWVNYISMFNMFLVVFLLSIMLMVIWVSGLEGGAIRVMWKYAW</sequence>
<feature type="transmembrane region" description="Helical" evidence="1">
    <location>
        <begin position="42"/>
        <end position="66"/>
    </location>
</feature>
<dbReference type="EMBL" id="KX290739">
    <property type="protein sequence ID" value="APZ84008.1"/>
    <property type="molecule type" value="Genomic_DNA"/>
</dbReference>
<keyword evidence="1" id="KW-0812">Transmembrane</keyword>
<gene>
    <name evidence="2" type="primary">ND6</name>
</gene>
<geneLocation type="mitochondrion" evidence="2"/>
<protein>
    <submittedName>
        <fullName evidence="2">NADH dehydrogenase subunit 6</fullName>
    </submittedName>
</protein>
<proteinExistence type="predicted"/>
<feature type="transmembrane region" description="Helical" evidence="1">
    <location>
        <begin position="73"/>
        <end position="94"/>
    </location>
</feature>
<organism evidence="2">
    <name type="scientific">Agelena silvatica</name>
    <dbReference type="NCBI Taxonomy" id="648239"/>
    <lineage>
        <taxon>Eukaryota</taxon>
        <taxon>Metazoa</taxon>
        <taxon>Ecdysozoa</taxon>
        <taxon>Arthropoda</taxon>
        <taxon>Chelicerata</taxon>
        <taxon>Arachnida</taxon>
        <taxon>Araneae</taxon>
        <taxon>Araneomorphae</taxon>
        <taxon>Entelegynae</taxon>
        <taxon>Agelenidae</taxon>
        <taxon>Agelena</taxon>
    </lineage>
</organism>
<feature type="transmembrane region" description="Helical" evidence="1">
    <location>
        <begin position="106"/>
        <end position="134"/>
    </location>
</feature>
<reference evidence="2" key="1">
    <citation type="submission" date="2016-05" db="EMBL/GenBank/DDBJ databases">
        <title>The complete mitochondrial genome of Agelena silvatica.</title>
        <authorList>
            <person name="Zhu X."/>
            <person name="Zhang Z."/>
            <person name="Peng Z."/>
        </authorList>
    </citation>
    <scope>NUCLEOTIDE SEQUENCE</scope>
</reference>